<evidence type="ECO:0000256" key="2">
    <source>
        <dbReference type="ARBA" id="ARBA00023219"/>
    </source>
</evidence>
<dbReference type="eggNOG" id="COG5484">
    <property type="taxonomic scope" value="Bacteria"/>
</dbReference>
<dbReference type="AlphaFoldDB" id="A8S0G6"/>
<dbReference type="InterPro" id="IPR052404">
    <property type="entry name" value="SPP1-like_terminase"/>
</dbReference>
<feature type="domain" description="PBSX phage terminase small subunit-like N-terminal" evidence="3">
    <location>
        <begin position="1"/>
        <end position="58"/>
    </location>
</feature>
<evidence type="ECO:0000256" key="1">
    <source>
        <dbReference type="ARBA" id="ARBA00022612"/>
    </source>
</evidence>
<reference evidence="4 5" key="2">
    <citation type="submission" date="2007-09" db="EMBL/GenBank/DDBJ databases">
        <title>Draft genome sequence of Clostridium bolteae (ATCC BAA-613).</title>
        <authorList>
            <person name="Sudarsanam P."/>
            <person name="Ley R."/>
            <person name="Guruge J."/>
            <person name="Turnbaugh P.J."/>
            <person name="Mahowald M."/>
            <person name="Liep D."/>
            <person name="Gordon J."/>
        </authorList>
    </citation>
    <scope>NUCLEOTIDE SEQUENCE [LARGE SCALE GENOMIC DNA]</scope>
    <source>
        <strain evidence="5">ATCC BAA-613 / DSM 15670 / CCUG 46953 / JCM 12243 / WAL 16351</strain>
    </source>
</reference>
<dbReference type="InterPro" id="IPR038713">
    <property type="entry name" value="Terminase_Gp1_N_sf"/>
</dbReference>
<keyword evidence="1" id="KW-1188">Viral release from host cell</keyword>
<keyword evidence="2" id="KW-0231">Viral genome packaging</keyword>
<sequence length="282" mass="32002">MPRPRDPNRDRAFELYRKSGGSLDLVEIASQLNLPPGTIRGWKSKDNWENRLNGTLQKNTERSKHDSRKNKAEKIKAAEAAEQMSVNTELNSNQQLFCLYCAYGDNATAAYQKAYDCSYQTAMVNASRLLRNAKIKAEVDRIKKERLESLFFDEHDIFQWHLDVARANITDYVTFGREEIQAIGAFGPITDKETGEPITKEVNYVKFKESSEVNGHVIKKVKLGKDGASIELYDAMAAMKWLAEHMSLGTAGQQKLAQSIVDAYEWRRSQEKERKGEADAGE</sequence>
<accession>A8S0G6</accession>
<dbReference type="HOGENOM" id="CLU_052808_0_0_9"/>
<evidence type="ECO:0000259" key="3">
    <source>
        <dbReference type="Pfam" id="PF10668"/>
    </source>
</evidence>
<dbReference type="Pfam" id="PF10668">
    <property type="entry name" value="Phage_terminase"/>
    <property type="match status" value="1"/>
</dbReference>
<dbReference type="PaxDb" id="411902-CLOBOL_05670"/>
<dbReference type="InterPro" id="IPR005335">
    <property type="entry name" value="Terminase_ssu"/>
</dbReference>
<name>A8S0G6_ENTBW</name>
<dbReference type="Pfam" id="PF03592">
    <property type="entry name" value="Terminase_2"/>
    <property type="match status" value="1"/>
</dbReference>
<gene>
    <name evidence="4" type="ORF">CLOBOL_05670</name>
</gene>
<dbReference type="GO" id="GO:0051276">
    <property type="term" value="P:chromosome organization"/>
    <property type="evidence" value="ECO:0007669"/>
    <property type="project" value="InterPro"/>
</dbReference>
<dbReference type="PANTHER" id="PTHR41328">
    <property type="entry name" value="TERMINASE SMALL SUBUNIT-RELATED"/>
    <property type="match status" value="1"/>
</dbReference>
<dbReference type="eggNOG" id="COG3728">
    <property type="taxonomic scope" value="Bacteria"/>
</dbReference>
<proteinExistence type="predicted"/>
<organism evidence="4 5">
    <name type="scientific">Enterocloster bolteae (strain ATCC BAA-613 / DSM 15670 / CCUG 46953 / JCM 12243 / WAL 16351)</name>
    <name type="common">Clostridium bolteae</name>
    <dbReference type="NCBI Taxonomy" id="411902"/>
    <lineage>
        <taxon>Bacteria</taxon>
        <taxon>Bacillati</taxon>
        <taxon>Bacillota</taxon>
        <taxon>Clostridia</taxon>
        <taxon>Lachnospirales</taxon>
        <taxon>Lachnospiraceae</taxon>
        <taxon>Enterocloster</taxon>
    </lineage>
</organism>
<dbReference type="Gene3D" id="1.10.10.1400">
    <property type="entry name" value="Terminase, small subunit, N-terminal DNA-binding domain, HTH motif"/>
    <property type="match status" value="1"/>
</dbReference>
<dbReference type="InterPro" id="IPR018925">
    <property type="entry name" value="XtmA-like_N"/>
</dbReference>
<comment type="caution">
    <text evidence="4">The sequence shown here is derived from an EMBL/GenBank/DDBJ whole genome shotgun (WGS) entry which is preliminary data.</text>
</comment>
<protein>
    <recommendedName>
        <fullName evidence="3">PBSX phage terminase small subunit-like N-terminal domain-containing protein</fullName>
    </recommendedName>
</protein>
<evidence type="ECO:0000313" key="4">
    <source>
        <dbReference type="EMBL" id="EDP14063.1"/>
    </source>
</evidence>
<dbReference type="RefSeq" id="WP_007037978.1">
    <property type="nucleotide sequence ID" value="NZ_DS480697.1"/>
</dbReference>
<dbReference type="PANTHER" id="PTHR41328:SF3">
    <property type="entry name" value="PBSX PHAGE TERMINASE SMALL SUBUNIT"/>
    <property type="match status" value="1"/>
</dbReference>
<dbReference type="EMBL" id="ABCC02000042">
    <property type="protein sequence ID" value="EDP14063.1"/>
    <property type="molecule type" value="Genomic_DNA"/>
</dbReference>
<dbReference type="Proteomes" id="UP000005396">
    <property type="component" value="Unassembled WGS sequence"/>
</dbReference>
<reference evidence="4 5" key="1">
    <citation type="submission" date="2007-08" db="EMBL/GenBank/DDBJ databases">
        <authorList>
            <person name="Fulton L."/>
            <person name="Clifton S."/>
            <person name="Fulton B."/>
            <person name="Xu J."/>
            <person name="Minx P."/>
            <person name="Pepin K.H."/>
            <person name="Johnson M."/>
            <person name="Thiruvilangam P."/>
            <person name="Bhonagiri V."/>
            <person name="Nash W.E."/>
            <person name="Mardis E.R."/>
            <person name="Wilson R.K."/>
        </authorList>
    </citation>
    <scope>NUCLEOTIDE SEQUENCE [LARGE SCALE GENOMIC DNA]</scope>
    <source>
        <strain evidence="5">ATCC BAA-613 / DSM 15670 / CCUG 46953 / JCM 12243 / WAL 16351</strain>
    </source>
</reference>
<evidence type="ECO:0000313" key="5">
    <source>
        <dbReference type="Proteomes" id="UP000005396"/>
    </source>
</evidence>